<dbReference type="CDD" id="cd01335">
    <property type="entry name" value="Radical_SAM"/>
    <property type="match status" value="1"/>
</dbReference>
<evidence type="ECO:0000313" key="6">
    <source>
        <dbReference type="EMBL" id="GHO82602.1"/>
    </source>
</evidence>
<dbReference type="PANTHER" id="PTHR43273">
    <property type="entry name" value="ANAEROBIC SULFATASE-MATURATING ENZYME HOMOLOG ASLB-RELATED"/>
    <property type="match status" value="1"/>
</dbReference>
<evidence type="ECO:0000256" key="2">
    <source>
        <dbReference type="ARBA" id="ARBA00022723"/>
    </source>
</evidence>
<keyword evidence="3" id="KW-0408">Iron</keyword>
<gene>
    <name evidence="6" type="ORF">KSZ_06080</name>
</gene>
<reference evidence="6 7" key="1">
    <citation type="journal article" date="2021" name="Int. J. Syst. Evol. Microbiol.">
        <title>Reticulibacter mediterranei gen. nov., sp. nov., within the new family Reticulibacteraceae fam. nov., and Ktedonospora formicarum gen. nov., sp. nov., Ktedonobacter robiniae sp. nov., Dictyobacter formicarum sp. nov. and Dictyobacter arantiisoli sp. nov., belonging to the class Ktedonobacteria.</title>
        <authorList>
            <person name="Yabe S."/>
            <person name="Zheng Y."/>
            <person name="Wang C.M."/>
            <person name="Sakai Y."/>
            <person name="Abe K."/>
            <person name="Yokota A."/>
            <person name="Donadio S."/>
            <person name="Cavaletti L."/>
            <person name="Monciardini P."/>
        </authorList>
    </citation>
    <scope>NUCLEOTIDE SEQUENCE [LARGE SCALE GENOMIC DNA]</scope>
    <source>
        <strain evidence="6 7">SOSP1-9</strain>
    </source>
</reference>
<comment type="caution">
    <text evidence="6">The sequence shown here is derived from an EMBL/GenBank/DDBJ whole genome shotgun (WGS) entry which is preliminary data.</text>
</comment>
<evidence type="ECO:0000313" key="7">
    <source>
        <dbReference type="Proteomes" id="UP000635565"/>
    </source>
</evidence>
<dbReference type="Gene3D" id="3.20.20.70">
    <property type="entry name" value="Aldolase class I"/>
    <property type="match status" value="1"/>
</dbReference>
<evidence type="ECO:0000259" key="5">
    <source>
        <dbReference type="Pfam" id="PF04055"/>
    </source>
</evidence>
<sequence length="254" mass="28651">MSEAVFEASLERIRRHCLFSGQKSITLLFHGGEPSLVGVKRFDAWCTKARQSLEEVVEVRFMLQTNGTLLNRAWARVLLKHQVRVGISMDGPEELHNAYRVDHKGQGSYENVVQGLNVLREEHVAFGVLSVIQLGADPLAIHHHFLSLGCKSISYILPDFTHDTIGPIRERYGPTPCADFLIPIFDDWWFNGTLDVRIRDFWNIARLIMGGDSLTDSLGNNPFHFIFVETDGRIEGLDVLRVCSEGMTSTTLNV</sequence>
<dbReference type="Pfam" id="PF04055">
    <property type="entry name" value="Radical_SAM"/>
    <property type="match status" value="1"/>
</dbReference>
<dbReference type="Proteomes" id="UP000635565">
    <property type="component" value="Unassembled WGS sequence"/>
</dbReference>
<dbReference type="EMBL" id="BNJJ01000002">
    <property type="protein sequence ID" value="GHO82602.1"/>
    <property type="molecule type" value="Genomic_DNA"/>
</dbReference>
<protein>
    <recommendedName>
        <fullName evidence="5">Radical SAM core domain-containing protein</fullName>
    </recommendedName>
</protein>
<dbReference type="InterPro" id="IPR023867">
    <property type="entry name" value="Sulphatase_maturase_rSAM"/>
</dbReference>
<name>A0ABQ3V8Z5_9CHLR</name>
<evidence type="ECO:0000256" key="1">
    <source>
        <dbReference type="ARBA" id="ARBA00022691"/>
    </source>
</evidence>
<dbReference type="SUPFAM" id="SSF102114">
    <property type="entry name" value="Radical SAM enzymes"/>
    <property type="match status" value="1"/>
</dbReference>
<proteinExistence type="predicted"/>
<keyword evidence="2" id="KW-0479">Metal-binding</keyword>
<organism evidence="6 7">
    <name type="scientific">Dictyobacter formicarum</name>
    <dbReference type="NCBI Taxonomy" id="2778368"/>
    <lineage>
        <taxon>Bacteria</taxon>
        <taxon>Bacillati</taxon>
        <taxon>Chloroflexota</taxon>
        <taxon>Ktedonobacteria</taxon>
        <taxon>Ktedonobacterales</taxon>
        <taxon>Dictyobacteraceae</taxon>
        <taxon>Dictyobacter</taxon>
    </lineage>
</organism>
<keyword evidence="4" id="KW-0411">Iron-sulfur</keyword>
<evidence type="ECO:0000256" key="4">
    <source>
        <dbReference type="ARBA" id="ARBA00023014"/>
    </source>
</evidence>
<dbReference type="InterPro" id="IPR058240">
    <property type="entry name" value="rSAM_sf"/>
</dbReference>
<keyword evidence="1" id="KW-0949">S-adenosyl-L-methionine</keyword>
<dbReference type="PANTHER" id="PTHR43273:SF8">
    <property type="entry name" value="RADICAL SAM DOMAIN PROTEIN"/>
    <property type="match status" value="1"/>
</dbReference>
<feature type="domain" description="Radical SAM core" evidence="5">
    <location>
        <begin position="24"/>
        <end position="125"/>
    </location>
</feature>
<dbReference type="InterPro" id="IPR007197">
    <property type="entry name" value="rSAM"/>
</dbReference>
<accession>A0ABQ3V8Z5</accession>
<evidence type="ECO:0000256" key="3">
    <source>
        <dbReference type="ARBA" id="ARBA00023004"/>
    </source>
</evidence>
<keyword evidence="7" id="KW-1185">Reference proteome</keyword>
<dbReference type="InterPro" id="IPR013785">
    <property type="entry name" value="Aldolase_TIM"/>
</dbReference>